<comment type="subcellular location">
    <subcellularLocation>
        <location evidence="2">Cytoplasm</location>
    </subcellularLocation>
</comment>
<dbReference type="EC" id="2.4.1.25" evidence="4"/>
<dbReference type="GO" id="GO:0004134">
    <property type="term" value="F:4-alpha-glucanotransferase activity"/>
    <property type="evidence" value="ECO:0007669"/>
    <property type="project" value="UniProtKB-EC"/>
</dbReference>
<dbReference type="InterPro" id="IPR003385">
    <property type="entry name" value="Glyco_hydro_77"/>
</dbReference>
<evidence type="ECO:0000256" key="3">
    <source>
        <dbReference type="ARBA" id="ARBA00005684"/>
    </source>
</evidence>
<dbReference type="Gene3D" id="3.20.20.80">
    <property type="entry name" value="Glycosidases"/>
    <property type="match status" value="2"/>
</dbReference>
<evidence type="ECO:0000256" key="11">
    <source>
        <dbReference type="SAM" id="MobiDB-lite"/>
    </source>
</evidence>
<accession>A0A176VMC8</accession>
<dbReference type="SUPFAM" id="SSF49452">
    <property type="entry name" value="Starch-binding domain-like"/>
    <property type="match status" value="2"/>
</dbReference>
<evidence type="ECO:0000256" key="8">
    <source>
        <dbReference type="ARBA" id="ARBA00023277"/>
    </source>
</evidence>
<evidence type="ECO:0000256" key="2">
    <source>
        <dbReference type="ARBA" id="ARBA00004496"/>
    </source>
</evidence>
<evidence type="ECO:0000313" key="14">
    <source>
        <dbReference type="EMBL" id="OAE22099.1"/>
    </source>
</evidence>
<dbReference type="Pfam" id="PF00686">
    <property type="entry name" value="CBM_20"/>
    <property type="match status" value="2"/>
</dbReference>
<dbReference type="Proteomes" id="UP000077202">
    <property type="component" value="Unassembled WGS sequence"/>
</dbReference>
<dbReference type="EMBL" id="AP019869">
    <property type="protein sequence ID" value="BBN08499.1"/>
    <property type="molecule type" value="Genomic_DNA"/>
</dbReference>
<feature type="compositionally biased region" description="Polar residues" evidence="11">
    <location>
        <begin position="960"/>
        <end position="970"/>
    </location>
</feature>
<evidence type="ECO:0000256" key="10">
    <source>
        <dbReference type="ARBA" id="ARBA00031501"/>
    </source>
</evidence>
<proteinExistence type="inferred from homology"/>
<dbReference type="AlphaFoldDB" id="A0A176VMC8"/>
<reference evidence="14 15" key="1">
    <citation type="submission" date="2016-03" db="EMBL/GenBank/DDBJ databases">
        <title>Mechanisms controlling the formation of the plant cell surface in tip-growing cells are functionally conserved among land plants.</title>
        <authorList>
            <person name="Honkanen S."/>
            <person name="Jones V.A."/>
            <person name="Morieri G."/>
            <person name="Champion C."/>
            <person name="Hetherington A.J."/>
            <person name="Kelly S."/>
            <person name="Saint-Marcoux D."/>
            <person name="Proust H."/>
            <person name="Prescott H."/>
            <person name="Dolan L."/>
        </authorList>
    </citation>
    <scope>NUCLEOTIDE SEQUENCE [LARGE SCALE GENOMIC DNA]</scope>
    <source>
        <strain evidence="15">cv. Tak-1 and cv. Tak-2</strain>
        <tissue evidence="14">Whole gametophyte</tissue>
    </source>
</reference>
<feature type="domain" description="CBM20" evidence="12">
    <location>
        <begin position="163"/>
        <end position="277"/>
    </location>
</feature>
<protein>
    <recommendedName>
        <fullName evidence="4">4-alpha-glucanotransferase</fullName>
        <ecNumber evidence="4">2.4.1.25</ecNumber>
    </recommendedName>
    <alternativeName>
        <fullName evidence="9">Amylomaltase</fullName>
    </alternativeName>
    <alternativeName>
        <fullName evidence="10">Disproportionating enzyme</fullName>
    </alternativeName>
</protein>
<dbReference type="PANTHER" id="PTHR32518:SF3">
    <property type="entry name" value="4-ALPHA-GLUCANOTRANSFERASE"/>
    <property type="match status" value="1"/>
</dbReference>
<dbReference type="SUPFAM" id="SSF51445">
    <property type="entry name" value="(Trans)glycosidases"/>
    <property type="match status" value="1"/>
</dbReference>
<dbReference type="Proteomes" id="UP001162541">
    <property type="component" value="Chromosome 4"/>
</dbReference>
<comment type="similarity">
    <text evidence="3">Belongs to the disproportionating enzyme family.</text>
</comment>
<organism evidence="14 15">
    <name type="scientific">Marchantia polymorpha subsp. ruderalis</name>
    <dbReference type="NCBI Taxonomy" id="1480154"/>
    <lineage>
        <taxon>Eukaryota</taxon>
        <taxon>Viridiplantae</taxon>
        <taxon>Streptophyta</taxon>
        <taxon>Embryophyta</taxon>
        <taxon>Marchantiophyta</taxon>
        <taxon>Marchantiopsida</taxon>
        <taxon>Marchantiidae</taxon>
        <taxon>Marchantiales</taxon>
        <taxon>Marchantiaceae</taxon>
        <taxon>Marchantia</taxon>
    </lineage>
</organism>
<evidence type="ECO:0000256" key="4">
    <source>
        <dbReference type="ARBA" id="ARBA00012560"/>
    </source>
</evidence>
<comment type="catalytic activity">
    <reaction evidence="1">
        <text>Transfers a segment of a (1-&gt;4)-alpha-D-glucan to a new position in an acceptor, which may be glucose or a (1-&gt;4)-alpha-D-glucan.</text>
        <dbReference type="EC" id="2.4.1.25"/>
    </reaction>
</comment>
<reference evidence="13" key="2">
    <citation type="journal article" date="2019" name="Curr. Biol.">
        <title>Chromatin organization in early land plants reveals an ancestral association between H3K27me3, transposons, and constitutive heterochromatin.</title>
        <authorList>
            <person name="Montgomery S.A."/>
            <person name="Tanizawa Y."/>
            <person name="Galik B."/>
            <person name="Wang N."/>
            <person name="Ito T."/>
            <person name="Mochizuki T."/>
            <person name="Akimcheva S."/>
            <person name="Bowman J."/>
            <person name="Cognat V."/>
            <person name="Drouard L."/>
            <person name="Ekker H."/>
            <person name="Houng S."/>
            <person name="Kohchi T."/>
            <person name="Lin S."/>
            <person name="Liu L.D."/>
            <person name="Nakamura Y."/>
            <person name="Valeeva L.R."/>
            <person name="Shakirov E.V."/>
            <person name="Shippen D.E."/>
            <person name="Wei W."/>
            <person name="Yagura M."/>
            <person name="Yamaoka S."/>
            <person name="Yamato K.T."/>
            <person name="Liu C."/>
            <person name="Berger F."/>
        </authorList>
    </citation>
    <scope>NUCLEOTIDE SEQUENCE [LARGE SCALE GENOMIC DNA]</scope>
    <source>
        <strain evidence="13">Tak-1</strain>
    </source>
</reference>
<evidence type="ECO:0000313" key="13">
    <source>
        <dbReference type="EMBL" id="BBN08499.1"/>
    </source>
</evidence>
<dbReference type="InterPro" id="IPR013784">
    <property type="entry name" value="Carb-bd-like_fold"/>
</dbReference>
<evidence type="ECO:0000256" key="9">
    <source>
        <dbReference type="ARBA" id="ARBA00031423"/>
    </source>
</evidence>
<dbReference type="PROSITE" id="PS51166">
    <property type="entry name" value="CBM20"/>
    <property type="match status" value="2"/>
</dbReference>
<evidence type="ECO:0000259" key="12">
    <source>
        <dbReference type="PROSITE" id="PS51166"/>
    </source>
</evidence>
<keyword evidence="15" id="KW-1185">Reference proteome</keyword>
<dbReference type="GO" id="GO:0005737">
    <property type="term" value="C:cytoplasm"/>
    <property type="evidence" value="ECO:0007669"/>
    <property type="project" value="UniProtKB-SubCell"/>
</dbReference>
<evidence type="ECO:0000256" key="1">
    <source>
        <dbReference type="ARBA" id="ARBA00000439"/>
    </source>
</evidence>
<name>A0A176VMC8_MARPO</name>
<keyword evidence="5" id="KW-0963">Cytoplasm</keyword>
<keyword evidence="8" id="KW-0119">Carbohydrate metabolism</keyword>
<evidence type="ECO:0000313" key="15">
    <source>
        <dbReference type="Proteomes" id="UP000077202"/>
    </source>
</evidence>
<dbReference type="PANTHER" id="PTHR32518">
    <property type="match status" value="1"/>
</dbReference>
<evidence type="ECO:0000313" key="16">
    <source>
        <dbReference type="Proteomes" id="UP001162541"/>
    </source>
</evidence>
<dbReference type="EMBL" id="LVLJ01003272">
    <property type="protein sequence ID" value="OAE22099.1"/>
    <property type="molecule type" value="Genomic_DNA"/>
</dbReference>
<dbReference type="InterPro" id="IPR002044">
    <property type="entry name" value="CBM20"/>
</dbReference>
<evidence type="ECO:0000256" key="7">
    <source>
        <dbReference type="ARBA" id="ARBA00022679"/>
    </source>
</evidence>
<dbReference type="Pfam" id="PF02446">
    <property type="entry name" value="Glyco_hydro_77"/>
    <property type="match status" value="1"/>
</dbReference>
<dbReference type="SMART" id="SM01065">
    <property type="entry name" value="CBM_2"/>
    <property type="match status" value="2"/>
</dbReference>
<dbReference type="InterPro" id="IPR017853">
    <property type="entry name" value="GH"/>
</dbReference>
<reference evidence="16" key="3">
    <citation type="journal article" date="2020" name="Curr. Biol.">
        <title>Chromatin organization in early land plants reveals an ancestral association between H3K27me3, transposons, and constitutive heterochromatin.</title>
        <authorList>
            <person name="Montgomery S.A."/>
            <person name="Tanizawa Y."/>
            <person name="Galik B."/>
            <person name="Wang N."/>
            <person name="Ito T."/>
            <person name="Mochizuki T."/>
            <person name="Akimcheva S."/>
            <person name="Bowman J.L."/>
            <person name="Cognat V."/>
            <person name="Marechal-Drouard L."/>
            <person name="Ekker H."/>
            <person name="Hong S.F."/>
            <person name="Kohchi T."/>
            <person name="Lin S.S."/>
            <person name="Liu L.D."/>
            <person name="Nakamura Y."/>
            <person name="Valeeva L.R."/>
            <person name="Shakirov E.V."/>
            <person name="Shippen D.E."/>
            <person name="Wei W.L."/>
            <person name="Yagura M."/>
            <person name="Yamaoka S."/>
            <person name="Yamato K.T."/>
            <person name="Liu C."/>
            <person name="Berger F."/>
        </authorList>
    </citation>
    <scope>NUCLEOTIDE SEQUENCE [LARGE SCALE GENOMIC DNA]</scope>
    <source>
        <strain evidence="16">Tak-1</strain>
    </source>
</reference>
<dbReference type="GO" id="GO:2001070">
    <property type="term" value="F:starch binding"/>
    <property type="evidence" value="ECO:0007669"/>
    <property type="project" value="InterPro"/>
</dbReference>
<dbReference type="InterPro" id="IPR013783">
    <property type="entry name" value="Ig-like_fold"/>
</dbReference>
<dbReference type="Gene3D" id="2.60.40.10">
    <property type="entry name" value="Immunoglobulins"/>
    <property type="match status" value="2"/>
</dbReference>
<gene>
    <name evidence="14" type="ORF">AXG93_1175s1080</name>
    <name evidence="13" type="ORF">Mp_4g12080</name>
</gene>
<feature type="domain" description="CBM20" evidence="12">
    <location>
        <begin position="14"/>
        <end position="123"/>
    </location>
</feature>
<feature type="region of interest" description="Disordered" evidence="11">
    <location>
        <begin position="946"/>
        <end position="975"/>
    </location>
</feature>
<evidence type="ECO:0000256" key="5">
    <source>
        <dbReference type="ARBA" id="ARBA00022490"/>
    </source>
</evidence>
<keyword evidence="6" id="KW-0328">Glycosyltransferase</keyword>
<dbReference type="GO" id="GO:0005975">
    <property type="term" value="P:carbohydrate metabolic process"/>
    <property type="evidence" value="ECO:0007669"/>
    <property type="project" value="InterPro"/>
</dbReference>
<keyword evidence="7" id="KW-0808">Transferase</keyword>
<evidence type="ECO:0000256" key="6">
    <source>
        <dbReference type="ARBA" id="ARBA00022676"/>
    </source>
</evidence>
<sequence length="1003" mass="115018">MGSGRDIGVRAPQFRRVKKINIRFRIPYYTQWGQNLLISGSDALLGNWTVAQGQWMTPRHEGESLVWQALISVPDHFETQYNYCLVDDKFNVIKWEAGSRRFLALPQGIEDGATVDVHDSWQVGTSPEILMTRSAFKKVLFGKGNDHEGKEITVETSPFVSEINVQDSVAVRFKVNCSRLESGQTVCVLGSASSLGKWDNEAAVPLYRVGGSLWQAEVMIKRADFSLRYKYILRNRAGDVVPELGADRELSLDTSARMPSTLIVVSDGFFRARPWRGAGIAVPVFSLRTLDDVGSGEYLDLKLMIDLAVKSGMRLVQLLPINDTSVNGMWWDSYPYSSLSVFALHPLYLRLQALSKNLPQDIKEEIEEIRQQLDLKEVDYEATLAAKLAITKKVFLLERDEVFSSPAFQQYFEENQGWLKPYSAFCFLRDLFGTSDHSQWGRFAVFSNEKLERLTAPTSHHYSAIAFNYYLQYHLHTQMVEVAEYARMNRVVLKGDLPIGVDRNSVDTWVAPTLFRMNASTGAPPDYFDRNGQNWGFPTYNWEEMAKDNYGWWRARLTQMAKYFSAYRIDHILGFFRIWELPDHAVTGLMGRFRPSIPISAEELECEGIWDFNRLSEPYVRCHLLMEKFGNRWIEIANKYFDETQHLCYQFKEEFNTEKKIASSIQLREDSPQWLIQEAEETRKGLFDLLHEAVLIRDSENPRMFYPRFALEDTASFHELDDHSKEVLKSKYYDYFFQRQEKLWTDNALKTLPVLMNSSDMLACGEDLGMVPACVAPVLEELGLLGLRIQRMPSEPGQEFGIPAEYDYMTVCAASCHDCSTLRAWWEEDEGRRARYFKNVLSYSDTPPANCDTRVAHSILQQHLDSPSVWSIFPIQDFMALKEEYTKRPAKEETINDPTNPKHYWRFRLHVTMEEILQDLDLIAIIREMNVTSGRAILTELPELASSPGSDMPNGEIKVQKTSSTKSQGNGVIANSCRSPENLKSLINGEVKTDKLEIREGVV</sequence>